<organism evidence="2 3">
    <name type="scientific">Streptomyces boluensis</name>
    <dbReference type="NCBI Taxonomy" id="1775135"/>
    <lineage>
        <taxon>Bacteria</taxon>
        <taxon>Bacillati</taxon>
        <taxon>Actinomycetota</taxon>
        <taxon>Actinomycetes</taxon>
        <taxon>Kitasatosporales</taxon>
        <taxon>Streptomycetaceae</taxon>
        <taxon>Streptomyces</taxon>
    </lineage>
</organism>
<evidence type="ECO:0000313" key="2">
    <source>
        <dbReference type="EMBL" id="NBE53509.1"/>
    </source>
</evidence>
<dbReference type="RefSeq" id="WP_161699477.1">
    <property type="nucleotide sequence ID" value="NZ_JAAAHS010000146.1"/>
</dbReference>
<evidence type="ECO:0000313" key="3">
    <source>
        <dbReference type="Proteomes" id="UP000598297"/>
    </source>
</evidence>
<gene>
    <name evidence="2" type="ORF">GUY60_19185</name>
</gene>
<dbReference type="EMBL" id="JAAAHS010000146">
    <property type="protein sequence ID" value="NBE53509.1"/>
    <property type="molecule type" value="Genomic_DNA"/>
</dbReference>
<protein>
    <submittedName>
        <fullName evidence="2">DUF397 domain-containing protein</fullName>
    </submittedName>
</protein>
<accession>A0A964UQK0</accession>
<dbReference type="AlphaFoldDB" id="A0A964UQK0"/>
<dbReference type="InterPro" id="IPR007278">
    <property type="entry name" value="DUF397"/>
</dbReference>
<sequence length="66" mass="7297">MREYDLTNARWFKSSYSDDNGGTCVEVAHNCPGIVPVRDTKLAQDSPVLIIPARSWATFVEAVVKA</sequence>
<dbReference type="Proteomes" id="UP000598297">
    <property type="component" value="Unassembled WGS sequence"/>
</dbReference>
<name>A0A964UQK0_9ACTN</name>
<feature type="domain" description="DUF397" evidence="1">
    <location>
        <begin position="9"/>
        <end position="63"/>
    </location>
</feature>
<proteinExistence type="predicted"/>
<dbReference type="OrthoDB" id="4570646at2"/>
<keyword evidence="3" id="KW-1185">Reference proteome</keyword>
<evidence type="ECO:0000259" key="1">
    <source>
        <dbReference type="Pfam" id="PF04149"/>
    </source>
</evidence>
<dbReference type="Pfam" id="PF04149">
    <property type="entry name" value="DUF397"/>
    <property type="match status" value="1"/>
</dbReference>
<comment type="caution">
    <text evidence="2">The sequence shown here is derived from an EMBL/GenBank/DDBJ whole genome shotgun (WGS) entry which is preliminary data.</text>
</comment>
<reference evidence="2" key="1">
    <citation type="submission" date="2020-01" db="EMBL/GenBank/DDBJ databases">
        <title>Whole-genome analyses of novel actinobacteria.</title>
        <authorList>
            <person name="Sahin N."/>
        </authorList>
    </citation>
    <scope>NUCLEOTIDE SEQUENCE</scope>
    <source>
        <strain evidence="2">YC537</strain>
    </source>
</reference>